<sequence length="41" mass="4645">ITGEIDNVLENLLKLSDLIEDPNETKIANCVTMFLKCYSPF</sequence>
<comment type="caution">
    <text evidence="1">The sequence shown here is derived from an EMBL/GenBank/DDBJ whole genome shotgun (WGS) entry which is preliminary data.</text>
</comment>
<reference evidence="1" key="1">
    <citation type="journal article" date="2014" name="Front. Microbiol.">
        <title>High frequency of phylogenetically diverse reductive dehalogenase-homologous genes in deep subseafloor sedimentary metagenomes.</title>
        <authorList>
            <person name="Kawai M."/>
            <person name="Futagami T."/>
            <person name="Toyoda A."/>
            <person name="Takaki Y."/>
            <person name="Nishi S."/>
            <person name="Hori S."/>
            <person name="Arai W."/>
            <person name="Tsubouchi T."/>
            <person name="Morono Y."/>
            <person name="Uchiyama I."/>
            <person name="Ito T."/>
            <person name="Fujiyama A."/>
            <person name="Inagaki F."/>
            <person name="Takami H."/>
        </authorList>
    </citation>
    <scope>NUCLEOTIDE SEQUENCE</scope>
    <source>
        <strain evidence="1">Expedition CK06-06</strain>
    </source>
</reference>
<accession>X1CSW0</accession>
<dbReference type="EMBL" id="BART01036494">
    <property type="protein sequence ID" value="GAH11526.1"/>
    <property type="molecule type" value="Genomic_DNA"/>
</dbReference>
<name>X1CSW0_9ZZZZ</name>
<evidence type="ECO:0000313" key="1">
    <source>
        <dbReference type="EMBL" id="GAH11526.1"/>
    </source>
</evidence>
<dbReference type="AlphaFoldDB" id="X1CSW0"/>
<feature type="non-terminal residue" evidence="1">
    <location>
        <position position="1"/>
    </location>
</feature>
<proteinExistence type="predicted"/>
<organism evidence="1">
    <name type="scientific">marine sediment metagenome</name>
    <dbReference type="NCBI Taxonomy" id="412755"/>
    <lineage>
        <taxon>unclassified sequences</taxon>
        <taxon>metagenomes</taxon>
        <taxon>ecological metagenomes</taxon>
    </lineage>
</organism>
<gene>
    <name evidence="1" type="ORF">S01H4_61516</name>
</gene>
<protein>
    <submittedName>
        <fullName evidence="1">Uncharacterized protein</fullName>
    </submittedName>
</protein>